<dbReference type="CDD" id="cd03216">
    <property type="entry name" value="ABC_Carb_Monos_I"/>
    <property type="match status" value="1"/>
</dbReference>
<dbReference type="InterPro" id="IPR003439">
    <property type="entry name" value="ABC_transporter-like_ATP-bd"/>
</dbReference>
<evidence type="ECO:0000256" key="6">
    <source>
        <dbReference type="ARBA" id="ARBA00022840"/>
    </source>
</evidence>
<keyword evidence="3" id="KW-0762">Sugar transport</keyword>
<organism evidence="8 9">
    <name type="scientific">Chelativorans petroleitrophicus</name>
    <dbReference type="NCBI Taxonomy" id="2975484"/>
    <lineage>
        <taxon>Bacteria</taxon>
        <taxon>Pseudomonadati</taxon>
        <taxon>Pseudomonadota</taxon>
        <taxon>Alphaproteobacteria</taxon>
        <taxon>Hyphomicrobiales</taxon>
        <taxon>Phyllobacteriaceae</taxon>
        <taxon>Chelativorans</taxon>
    </lineage>
</organism>
<dbReference type="RefSeq" id="WP_261514801.1">
    <property type="nucleotide sequence ID" value="NZ_JAODNV010000007.1"/>
</dbReference>
<evidence type="ECO:0000313" key="9">
    <source>
        <dbReference type="Proteomes" id="UP001149009"/>
    </source>
</evidence>
<dbReference type="CDD" id="cd03215">
    <property type="entry name" value="ABC_Carb_Monos_II"/>
    <property type="match status" value="1"/>
</dbReference>
<dbReference type="InterPro" id="IPR017871">
    <property type="entry name" value="ABC_transporter-like_CS"/>
</dbReference>
<sequence>MGRLRTLLPNPEKAQPLPMRAVLSGITVRFGDLVAVNNVSLTIEPGEIHAVVGENGAGKTTLMNALFGLVQPEAGKILLDGNERHWASPQEAIAAGLGMVHQHFMLQDSMTVLENIVLTAEPVGRLGFVDFARARRLLTARAKAHGITLPLDRRVDSLSVGEKQVVEILKLLYRDSRLLILDEPTSVLTPREKERLFGVLKSFRDEGRAVVLITHKLDEVMESADRVSVMRGGHLVSSGPLSATSREEIARQIVGGGLPAPRQRTARVAGDTVLSVERLEVAGRGRTVGPLSFSVRAGEIVGIAGVSGNGQAELIAALTGLRRPLSGSISLLGRPIEALDVEARRRAGMSYIPEDRQRVGLALAASISENANAGRDDRTAFTRGAFLDRKAMARFARMLIERYRIRAAGPSVPAATLSGGNKQKLVVGRELERGTPLIIAENPTWGVDIGAIDFIHGELLRLRGEGHALLLVSSELDEILALSDRILVMFDGRFAGEVSGAEADPERIGSMMTSGAAELLPEVA</sequence>
<evidence type="ECO:0000256" key="2">
    <source>
        <dbReference type="ARBA" id="ARBA00022448"/>
    </source>
</evidence>
<dbReference type="EMBL" id="JAODNV010000007">
    <property type="protein sequence ID" value="MCT8989944.1"/>
    <property type="molecule type" value="Genomic_DNA"/>
</dbReference>
<dbReference type="Gene3D" id="3.40.50.300">
    <property type="entry name" value="P-loop containing nucleotide triphosphate hydrolases"/>
    <property type="match status" value="2"/>
</dbReference>
<proteinExistence type="inferred from homology"/>
<feature type="domain" description="ABC transporter" evidence="7">
    <location>
        <begin position="21"/>
        <end position="257"/>
    </location>
</feature>
<dbReference type="SUPFAM" id="SSF52540">
    <property type="entry name" value="P-loop containing nucleoside triphosphate hydrolases"/>
    <property type="match status" value="2"/>
</dbReference>
<keyword evidence="2" id="KW-0813">Transport</keyword>
<dbReference type="PANTHER" id="PTHR43790:SF9">
    <property type="entry name" value="GALACTOFURANOSE TRANSPORTER ATP-BINDING PROTEIN YTFR"/>
    <property type="match status" value="1"/>
</dbReference>
<evidence type="ECO:0000256" key="4">
    <source>
        <dbReference type="ARBA" id="ARBA00022737"/>
    </source>
</evidence>
<dbReference type="InterPro" id="IPR050107">
    <property type="entry name" value="ABC_carbohydrate_import_ATPase"/>
</dbReference>
<keyword evidence="9" id="KW-1185">Reference proteome</keyword>
<accession>A0A9X3AZL4</accession>
<keyword evidence="4" id="KW-0677">Repeat</keyword>
<comment type="similarity">
    <text evidence="1">Belongs to the ABC transporter superfamily.</text>
</comment>
<feature type="domain" description="ABC transporter" evidence="7">
    <location>
        <begin position="268"/>
        <end position="516"/>
    </location>
</feature>
<keyword evidence="6 8" id="KW-0067">ATP-binding</keyword>
<dbReference type="Pfam" id="PF00005">
    <property type="entry name" value="ABC_tran"/>
    <property type="match status" value="2"/>
</dbReference>
<dbReference type="PROSITE" id="PS50893">
    <property type="entry name" value="ABC_TRANSPORTER_2"/>
    <property type="match status" value="2"/>
</dbReference>
<evidence type="ECO:0000256" key="5">
    <source>
        <dbReference type="ARBA" id="ARBA00022741"/>
    </source>
</evidence>
<comment type="caution">
    <text evidence="8">The sequence shown here is derived from an EMBL/GenBank/DDBJ whole genome shotgun (WGS) entry which is preliminary data.</text>
</comment>
<dbReference type="GO" id="GO:0005524">
    <property type="term" value="F:ATP binding"/>
    <property type="evidence" value="ECO:0007669"/>
    <property type="project" value="UniProtKB-KW"/>
</dbReference>
<dbReference type="Proteomes" id="UP001149009">
    <property type="component" value="Unassembled WGS sequence"/>
</dbReference>
<evidence type="ECO:0000313" key="8">
    <source>
        <dbReference type="EMBL" id="MCT8989944.1"/>
    </source>
</evidence>
<keyword evidence="5" id="KW-0547">Nucleotide-binding</keyword>
<name>A0A9X3AZL4_9HYPH</name>
<dbReference type="SMART" id="SM00382">
    <property type="entry name" value="AAA"/>
    <property type="match status" value="1"/>
</dbReference>
<dbReference type="InterPro" id="IPR003593">
    <property type="entry name" value="AAA+_ATPase"/>
</dbReference>
<evidence type="ECO:0000259" key="7">
    <source>
        <dbReference type="PROSITE" id="PS50893"/>
    </source>
</evidence>
<evidence type="ECO:0000256" key="1">
    <source>
        <dbReference type="ARBA" id="ARBA00005417"/>
    </source>
</evidence>
<dbReference type="AlphaFoldDB" id="A0A9X3AZL4"/>
<dbReference type="InterPro" id="IPR027417">
    <property type="entry name" value="P-loop_NTPase"/>
</dbReference>
<dbReference type="PANTHER" id="PTHR43790">
    <property type="entry name" value="CARBOHYDRATE TRANSPORT ATP-BINDING PROTEIN MG119-RELATED"/>
    <property type="match status" value="1"/>
</dbReference>
<dbReference type="PROSITE" id="PS00211">
    <property type="entry name" value="ABC_TRANSPORTER_1"/>
    <property type="match status" value="2"/>
</dbReference>
<dbReference type="GO" id="GO:0016887">
    <property type="term" value="F:ATP hydrolysis activity"/>
    <property type="evidence" value="ECO:0007669"/>
    <property type="project" value="InterPro"/>
</dbReference>
<protein>
    <submittedName>
        <fullName evidence="8">ABC transporter ATP-binding protein</fullName>
    </submittedName>
</protein>
<reference evidence="8" key="1">
    <citation type="submission" date="2022-08" db="EMBL/GenBank/DDBJ databases">
        <title>Chelativorans sichuanense sp. nov., a paraffin oil-degrading bacterium isolated from a mixture of oil-based drill cuttings and paddy soil.</title>
        <authorList>
            <person name="Yu J."/>
            <person name="Liu H."/>
            <person name="Chen Q."/>
        </authorList>
    </citation>
    <scope>NUCLEOTIDE SEQUENCE</scope>
    <source>
        <strain evidence="8">SCAU 2101</strain>
    </source>
</reference>
<gene>
    <name evidence="8" type="ORF">NYR54_06500</name>
</gene>
<evidence type="ECO:0000256" key="3">
    <source>
        <dbReference type="ARBA" id="ARBA00022597"/>
    </source>
</evidence>